<dbReference type="Proteomes" id="UP000694545">
    <property type="component" value="Unplaced"/>
</dbReference>
<dbReference type="SUPFAM" id="SSF56112">
    <property type="entry name" value="Protein kinase-like (PK-like)"/>
    <property type="match status" value="1"/>
</dbReference>
<dbReference type="CTD" id="11035"/>
<feature type="domain" description="Protein kinase" evidence="2">
    <location>
        <begin position="16"/>
        <end position="311"/>
    </location>
</feature>
<dbReference type="Gene3D" id="1.10.510.10">
    <property type="entry name" value="Transferase(Phosphotransferase) domain 1"/>
    <property type="match status" value="1"/>
</dbReference>
<feature type="compositionally biased region" description="Basic residues" evidence="1">
    <location>
        <begin position="394"/>
        <end position="410"/>
    </location>
</feature>
<name>A0A8D2IQJ5_VARKO</name>
<dbReference type="InterPro" id="IPR001245">
    <property type="entry name" value="Ser-Thr/Tyr_kinase_cat_dom"/>
</dbReference>
<evidence type="ECO:0000313" key="4">
    <source>
        <dbReference type="Proteomes" id="UP000694545"/>
    </source>
</evidence>
<dbReference type="PROSITE" id="PS50011">
    <property type="entry name" value="PROTEIN_KINASE_DOM"/>
    <property type="match status" value="1"/>
</dbReference>
<reference evidence="3" key="2">
    <citation type="submission" date="2025-09" db="UniProtKB">
        <authorList>
            <consortium name="Ensembl"/>
        </authorList>
    </citation>
    <scope>IDENTIFICATION</scope>
</reference>
<evidence type="ECO:0000259" key="2">
    <source>
        <dbReference type="PROSITE" id="PS50011"/>
    </source>
</evidence>
<accession>A0A8D2IQJ5</accession>
<dbReference type="PROSITE" id="PS00108">
    <property type="entry name" value="PROTEIN_KINASE_ST"/>
    <property type="match status" value="1"/>
</dbReference>
<evidence type="ECO:0000313" key="3">
    <source>
        <dbReference type="Ensembl" id="ENSVKKP00000000862.1"/>
    </source>
</evidence>
<dbReference type="InterPro" id="IPR011009">
    <property type="entry name" value="Kinase-like_dom_sf"/>
</dbReference>
<dbReference type="InterPro" id="IPR000719">
    <property type="entry name" value="Prot_kinase_dom"/>
</dbReference>
<dbReference type="PANTHER" id="PTHR44329:SF297">
    <property type="entry name" value="RECEPTOR-INTERACTING SERINE_THREONINE-PROTEIN KINASE 3"/>
    <property type="match status" value="1"/>
</dbReference>
<dbReference type="GO" id="GO:0005524">
    <property type="term" value="F:ATP binding"/>
    <property type="evidence" value="ECO:0007669"/>
    <property type="project" value="InterPro"/>
</dbReference>
<organism evidence="3 4">
    <name type="scientific">Varanus komodoensis</name>
    <name type="common">Komodo dragon</name>
    <dbReference type="NCBI Taxonomy" id="61221"/>
    <lineage>
        <taxon>Eukaryota</taxon>
        <taxon>Metazoa</taxon>
        <taxon>Chordata</taxon>
        <taxon>Craniata</taxon>
        <taxon>Vertebrata</taxon>
        <taxon>Euteleostomi</taxon>
        <taxon>Lepidosauria</taxon>
        <taxon>Squamata</taxon>
        <taxon>Bifurcata</taxon>
        <taxon>Unidentata</taxon>
        <taxon>Episquamata</taxon>
        <taxon>Toxicofera</taxon>
        <taxon>Anguimorpha</taxon>
        <taxon>Paleoanguimorpha</taxon>
        <taxon>Varanoidea</taxon>
        <taxon>Varanidae</taxon>
        <taxon>Varanus</taxon>
    </lineage>
</organism>
<dbReference type="InterPro" id="IPR008271">
    <property type="entry name" value="Ser/Thr_kinase_AS"/>
</dbReference>
<dbReference type="GO" id="GO:0004706">
    <property type="term" value="F:JUN kinase kinase kinase activity"/>
    <property type="evidence" value="ECO:0007669"/>
    <property type="project" value="TreeGrafter"/>
</dbReference>
<sequence>MAAPNQFYEEITCEHVKDFQFISQGAFGTIFRARHQDWGIDVAVKILNSNTSFTREELLNEALAMDKARFIYVLRLFGLFIDSVQTDVPVAGLSIAAPRMGLVMEYIENGSLSSLMNRVHFVPWPLRFRILHQVAVGMNFLHNLSPPLLHLDLKPSNVLLDGELHIRVADFGLSKFKRGSSRHPSQTSEEKDGYGGTLEFMPPEAFSDLNYKPSPGTDVYSYGILMWSVLSGQEPYPYVHPGNMSSLFRRLIPQGQRPSTDELEKIDNVLKLADMIRLMKRCWHNNKAQRPSFRDCSQETKSVYSYHKPWIMAAVRQVQDILVQLNSSSKETRFSLSLASHGAVSHSSTRLEKAEYQQSSSSGLEEHFSTLHLKESPLKLNETVPTESFFKSHQERKHSGLYRSHSARSRKGAESSGHEGRLQSAVQIRSRPTDRKPRPLSDMYPFATYPMFSPAFPQHQQSYGPHQGGDGFAHRDHSLLSHFHQRASHHGIHISGHDILGIQIGNGNVMQLEHDPEKKLPKIQ</sequence>
<keyword evidence="4" id="KW-1185">Reference proteome</keyword>
<dbReference type="AlphaFoldDB" id="A0A8D2IQJ5"/>
<protein>
    <submittedName>
        <fullName evidence="3">Receptor interacting serine/threonine kinase 3</fullName>
    </submittedName>
</protein>
<dbReference type="InterPro" id="IPR051681">
    <property type="entry name" value="Ser/Thr_Kinases-Pseudokinases"/>
</dbReference>
<dbReference type="GeneID" id="123021773"/>
<proteinExistence type="predicted"/>
<feature type="region of interest" description="Disordered" evidence="1">
    <location>
        <begin position="389"/>
        <end position="439"/>
    </location>
</feature>
<evidence type="ECO:0000256" key="1">
    <source>
        <dbReference type="SAM" id="MobiDB-lite"/>
    </source>
</evidence>
<reference evidence="3" key="1">
    <citation type="submission" date="2025-08" db="UniProtKB">
        <authorList>
            <consortium name="Ensembl"/>
        </authorList>
    </citation>
    <scope>IDENTIFICATION</scope>
</reference>
<dbReference type="Ensembl" id="ENSVKKT00000000893.1">
    <property type="protein sequence ID" value="ENSVKKP00000000862.1"/>
    <property type="gene ID" value="ENSVKKG00000000731.1"/>
</dbReference>
<dbReference type="SMART" id="SM00220">
    <property type="entry name" value="S_TKc"/>
    <property type="match status" value="1"/>
</dbReference>
<gene>
    <name evidence="3" type="primary">RIPK3</name>
</gene>
<dbReference type="RefSeq" id="XP_044282779.1">
    <property type="nucleotide sequence ID" value="XM_044426844.1"/>
</dbReference>
<dbReference type="PANTHER" id="PTHR44329">
    <property type="entry name" value="SERINE/THREONINE-PROTEIN KINASE TNNI3K-RELATED"/>
    <property type="match status" value="1"/>
</dbReference>
<dbReference type="Pfam" id="PF07714">
    <property type="entry name" value="PK_Tyr_Ser-Thr"/>
    <property type="match status" value="1"/>
</dbReference>
<dbReference type="OMA" id="RCWSNEK"/>
<feature type="compositionally biased region" description="Basic and acidic residues" evidence="1">
    <location>
        <begin position="411"/>
        <end position="421"/>
    </location>
</feature>